<keyword evidence="4" id="KW-1185">Reference proteome</keyword>
<dbReference type="InterPro" id="IPR050564">
    <property type="entry name" value="F420-G6PD/mer"/>
</dbReference>
<evidence type="ECO:0000313" key="4">
    <source>
        <dbReference type="Proteomes" id="UP000683310"/>
    </source>
</evidence>
<dbReference type="InterPro" id="IPR019921">
    <property type="entry name" value="Lucif-like_OxRdtase_Rv2161c"/>
</dbReference>
<accession>A0ABX8D0A3</accession>
<sequence length="295" mass="31381">MGFSLPQFGSHAREGARIAQYAVELEQAGADSLWVGDRLVAATNPTVGYGGSDSIPAEFNSILDPFVLLGIAGAATERVRLGANVLIAPLYPPAQLARSLTTIDVVSQGRLIAGFGIGWSPEEYTASHVPFTHRGARLDETLDALDAMWTTDPAGYTGRFVTVPEHRRELQPVRRPPIHLAAFNPAALARVGRRGDGWLPVVPVPGPPGWGKQLLALRAIIDDAAVAAGRDPEAIETVLRVNVAAGTDLDQVAATIETVAADTGFDDFFVDLLYVSDSVDTMLDAALRLLARLRG</sequence>
<dbReference type="Proteomes" id="UP000683310">
    <property type="component" value="Chromosome"/>
</dbReference>
<protein>
    <submittedName>
        <fullName evidence="3">TIGR03619 family F420-dependent LLM class oxidoreductase</fullName>
        <ecNumber evidence="3">1.-.-.-</ecNumber>
    </submittedName>
</protein>
<gene>
    <name evidence="3" type="ORF">KHQ06_25790</name>
</gene>
<proteinExistence type="predicted"/>
<evidence type="ECO:0000256" key="1">
    <source>
        <dbReference type="ARBA" id="ARBA00023002"/>
    </source>
</evidence>
<evidence type="ECO:0000259" key="2">
    <source>
        <dbReference type="Pfam" id="PF00296"/>
    </source>
</evidence>
<dbReference type="SUPFAM" id="SSF51679">
    <property type="entry name" value="Bacterial luciferase-like"/>
    <property type="match status" value="1"/>
</dbReference>
<dbReference type="Gene3D" id="3.20.20.30">
    <property type="entry name" value="Luciferase-like domain"/>
    <property type="match status" value="1"/>
</dbReference>
<dbReference type="EC" id="1.-.-.-" evidence="3"/>
<organism evidence="3 4">
    <name type="scientific">Nocardia tengchongensis</name>
    <dbReference type="NCBI Taxonomy" id="2055889"/>
    <lineage>
        <taxon>Bacteria</taxon>
        <taxon>Bacillati</taxon>
        <taxon>Actinomycetota</taxon>
        <taxon>Actinomycetes</taxon>
        <taxon>Mycobacteriales</taxon>
        <taxon>Nocardiaceae</taxon>
        <taxon>Nocardia</taxon>
    </lineage>
</organism>
<dbReference type="GO" id="GO:0016491">
    <property type="term" value="F:oxidoreductase activity"/>
    <property type="evidence" value="ECO:0007669"/>
    <property type="project" value="UniProtKB-KW"/>
</dbReference>
<dbReference type="EMBL" id="CP074371">
    <property type="protein sequence ID" value="QVI25124.1"/>
    <property type="molecule type" value="Genomic_DNA"/>
</dbReference>
<reference evidence="3 4" key="1">
    <citation type="submission" date="2021-04" db="EMBL/GenBank/DDBJ databases">
        <title>Nocardia tengchongensis.</title>
        <authorList>
            <person name="Zhuang k."/>
            <person name="Ran Y."/>
            <person name="Li W."/>
        </authorList>
    </citation>
    <scope>NUCLEOTIDE SEQUENCE [LARGE SCALE GENOMIC DNA]</scope>
    <source>
        <strain evidence="3 4">CFH S0057</strain>
    </source>
</reference>
<dbReference type="PANTHER" id="PTHR43244">
    <property type="match status" value="1"/>
</dbReference>
<dbReference type="Pfam" id="PF00296">
    <property type="entry name" value="Bac_luciferase"/>
    <property type="match status" value="1"/>
</dbReference>
<dbReference type="NCBIfam" id="TIGR03619">
    <property type="entry name" value="F420_Rv2161c"/>
    <property type="match status" value="1"/>
</dbReference>
<dbReference type="InterPro" id="IPR011251">
    <property type="entry name" value="Luciferase-like_dom"/>
</dbReference>
<name>A0ABX8D0A3_9NOCA</name>
<keyword evidence="1 3" id="KW-0560">Oxidoreductase</keyword>
<feature type="domain" description="Luciferase-like" evidence="2">
    <location>
        <begin position="14"/>
        <end position="257"/>
    </location>
</feature>
<dbReference type="InterPro" id="IPR036661">
    <property type="entry name" value="Luciferase-like_sf"/>
</dbReference>
<evidence type="ECO:0000313" key="3">
    <source>
        <dbReference type="EMBL" id="QVI25124.1"/>
    </source>
</evidence>
<dbReference type="PANTHER" id="PTHR43244:SF1">
    <property type="entry name" value="5,10-METHYLENETETRAHYDROMETHANOPTERIN REDUCTASE"/>
    <property type="match status" value="1"/>
</dbReference>